<evidence type="ECO:0000313" key="2">
    <source>
        <dbReference type="Proteomes" id="UP000633731"/>
    </source>
</evidence>
<accession>A0ACC5RGZ2</accession>
<keyword evidence="2" id="KW-1185">Reference proteome</keyword>
<comment type="caution">
    <text evidence="1">The sequence shown here is derived from an EMBL/GenBank/DDBJ whole genome shotgun (WGS) entry which is preliminary data.</text>
</comment>
<proteinExistence type="predicted"/>
<protein>
    <submittedName>
        <fullName evidence="1">Extensin family protein</fullName>
    </submittedName>
</protein>
<sequence>MLKNPASLLWARIKGGEVKRFITLVAVLLAGGWLCSLLLRVLPPAWDPFAPLSVTDEPTLVTRYKLKRLAANPEACFAVLQQARTQGYLSYTRPGTQPGRCPLVDPVRITGFGDVTLSSTFLSSCALAVSSTMLVTQTLKPMATSVLGSPLRRIDHLGSYACRNIYHRAEGRLSEHATADAWDLSGFRLQNGERITVLNHWAGSDERSRWLHLVFSRGCDLFGNALGPEYNAPHANHFHFGMRGFGLCR</sequence>
<reference evidence="1" key="1">
    <citation type="submission" date="2021-01" db="EMBL/GenBank/DDBJ databases">
        <title>Draft genome of Pantoea agglomerans Eh 335.</title>
        <authorList>
            <person name="Emsley S.A."/>
            <person name="Oline D.K."/>
            <person name="Saw J.H."/>
            <person name="Ushijima B."/>
            <person name="Videau P."/>
            <person name="Koyack M.J."/>
        </authorList>
    </citation>
    <scope>NUCLEOTIDE SEQUENCE</scope>
    <source>
        <strain evidence="1">Eh 335</strain>
    </source>
</reference>
<name>A0ACC5RGZ2_ENTAG</name>
<organism evidence="1 2">
    <name type="scientific">Enterobacter agglomerans</name>
    <name type="common">Erwinia herbicola</name>
    <name type="synonym">Pantoea agglomerans</name>
    <dbReference type="NCBI Taxonomy" id="549"/>
    <lineage>
        <taxon>Bacteria</taxon>
        <taxon>Pseudomonadati</taxon>
        <taxon>Pseudomonadota</taxon>
        <taxon>Gammaproteobacteria</taxon>
        <taxon>Enterobacterales</taxon>
        <taxon>Erwiniaceae</taxon>
        <taxon>Pantoea</taxon>
        <taxon>Pantoea agglomerans group</taxon>
    </lineage>
</organism>
<dbReference type="EMBL" id="JAEOXF010000001">
    <property type="protein sequence ID" value="MBK4723955.1"/>
    <property type="molecule type" value="Genomic_DNA"/>
</dbReference>
<evidence type="ECO:0000313" key="1">
    <source>
        <dbReference type="EMBL" id="MBK4723955.1"/>
    </source>
</evidence>
<dbReference type="Proteomes" id="UP000633731">
    <property type="component" value="Unassembled WGS sequence"/>
</dbReference>
<gene>
    <name evidence="1" type="ORF">JJL49_01755</name>
</gene>